<proteinExistence type="predicted"/>
<dbReference type="Proteomes" id="UP000503349">
    <property type="component" value="Chromosome 20"/>
</dbReference>
<feature type="signal peptide" evidence="2">
    <location>
        <begin position="1"/>
        <end position="17"/>
    </location>
</feature>
<organism evidence="3 4">
    <name type="scientific">Channa argus</name>
    <name type="common">Northern snakehead</name>
    <name type="synonym">Ophicephalus argus</name>
    <dbReference type="NCBI Taxonomy" id="215402"/>
    <lineage>
        <taxon>Eukaryota</taxon>
        <taxon>Metazoa</taxon>
        <taxon>Chordata</taxon>
        <taxon>Craniata</taxon>
        <taxon>Vertebrata</taxon>
        <taxon>Euteleostomi</taxon>
        <taxon>Actinopterygii</taxon>
        <taxon>Neopterygii</taxon>
        <taxon>Teleostei</taxon>
        <taxon>Neoteleostei</taxon>
        <taxon>Acanthomorphata</taxon>
        <taxon>Anabantaria</taxon>
        <taxon>Anabantiformes</taxon>
        <taxon>Channoidei</taxon>
        <taxon>Channidae</taxon>
        <taxon>Channa</taxon>
    </lineage>
</organism>
<reference evidence="4" key="2">
    <citation type="submission" date="2019-02" db="EMBL/GenBank/DDBJ databases">
        <title>Opniocepnalus argus Var Kimnra genome.</title>
        <authorList>
            <person name="Zhou C."/>
            <person name="Xiao S."/>
        </authorList>
    </citation>
    <scope>NUCLEOTIDE SEQUENCE [LARGE SCALE GENOMIC DNA]</scope>
</reference>
<feature type="compositionally biased region" description="Polar residues" evidence="1">
    <location>
        <begin position="77"/>
        <end position="90"/>
    </location>
</feature>
<keyword evidence="4" id="KW-1185">Reference proteome</keyword>
<protein>
    <submittedName>
        <fullName evidence="3">Uncharacterized protein</fullName>
    </submittedName>
</protein>
<evidence type="ECO:0000256" key="1">
    <source>
        <dbReference type="SAM" id="MobiDB-lite"/>
    </source>
</evidence>
<dbReference type="AlphaFoldDB" id="A0A6G1QPR2"/>
<gene>
    <name evidence="3" type="ORF">EXN66_Car020400</name>
</gene>
<keyword evidence="2" id="KW-0732">Signal</keyword>
<feature type="chain" id="PRO_5026339987" evidence="2">
    <location>
        <begin position="18"/>
        <end position="228"/>
    </location>
</feature>
<evidence type="ECO:0000256" key="2">
    <source>
        <dbReference type="SAM" id="SignalP"/>
    </source>
</evidence>
<sequence>MGAVGVLLISVLAVCLAKGSCLADGGTNERQNSGPHRTLRDVENSIEKALRLFHSVKTELQRAKEAQLVADNPGVDTATTSEANSPLANPSATLSSYDAMTVFVADAPAGDHDATTVFPTLLGDAPAGDHDATTVFPTLLGDAPAGDHDATTVFPTLLGDAPAGDHDATTVFPTLLGDAPAGDHDATTVFPTLVADAPARDHDATSVFPTLVADEPAGDYNTLSAVTR</sequence>
<evidence type="ECO:0000313" key="4">
    <source>
        <dbReference type="Proteomes" id="UP000503349"/>
    </source>
</evidence>
<accession>A0A6G1QPR2</accession>
<reference evidence="3 4" key="1">
    <citation type="submission" date="2019-02" db="EMBL/GenBank/DDBJ databases">
        <title>Opniocepnalus argus genome.</title>
        <authorList>
            <person name="Zhou C."/>
            <person name="Xiao S."/>
        </authorList>
    </citation>
    <scope>NUCLEOTIDE SEQUENCE [LARGE SCALE GENOMIC DNA]</scope>
    <source>
        <strain evidence="3">OARG1902GOOAL</strain>
        <tissue evidence="3">Muscle</tissue>
    </source>
</reference>
<dbReference type="EMBL" id="CM015731">
    <property type="protein sequence ID" value="KAF3704710.1"/>
    <property type="molecule type" value="Genomic_DNA"/>
</dbReference>
<name>A0A6G1QPR2_CHAAH</name>
<feature type="region of interest" description="Disordered" evidence="1">
    <location>
        <begin position="71"/>
        <end position="90"/>
    </location>
</feature>
<evidence type="ECO:0000313" key="3">
    <source>
        <dbReference type="EMBL" id="KAF3704710.1"/>
    </source>
</evidence>